<gene>
    <name evidence="1" type="ORF">C3E78_12260</name>
</gene>
<dbReference type="KEGG" id="aez:C3E78_12260"/>
<sequence length="93" mass="9394">MGIDIEPGSVLNAWRIGRQAEADLDDAVTQTTAASGTGLAGLQSTMTAAARTVAEVLAVAAAVVDETTSTIDGCLAEYAASDGRSAGRFHGLR</sequence>
<proteinExistence type="predicted"/>
<accession>A0A5F2EWF1</accession>
<name>A0A2S0WNU1_9ACTN</name>
<keyword evidence="2" id="KW-1185">Reference proteome</keyword>
<dbReference type="EMBL" id="CP026952">
    <property type="protein sequence ID" value="AWB92914.1"/>
    <property type="molecule type" value="Genomic_DNA"/>
</dbReference>
<evidence type="ECO:0000313" key="1">
    <source>
        <dbReference type="EMBL" id="AWB92914.1"/>
    </source>
</evidence>
<evidence type="ECO:0000313" key="2">
    <source>
        <dbReference type="Proteomes" id="UP000244384"/>
    </source>
</evidence>
<reference evidence="2" key="1">
    <citation type="submission" date="2018-01" db="EMBL/GenBank/DDBJ databases">
        <authorList>
            <person name="Li J."/>
        </authorList>
    </citation>
    <scope>NUCLEOTIDE SEQUENCE [LARGE SCALE GENOMIC DNA]</scope>
    <source>
        <strain evidence="2">592</strain>
    </source>
</reference>
<protein>
    <submittedName>
        <fullName evidence="1">Uncharacterized protein</fullName>
    </submittedName>
</protein>
<dbReference type="RefSeq" id="WP_108578770.1">
    <property type="nucleotide sequence ID" value="NZ_CP026952.1"/>
</dbReference>
<dbReference type="Proteomes" id="UP000244384">
    <property type="component" value="Chromosome"/>
</dbReference>
<dbReference type="AlphaFoldDB" id="A0A2S0WNU1"/>
<accession>A0A2S0WNU1</accession>
<organism evidence="1 2">
    <name type="scientific">Aeromicrobium chenweiae</name>
    <dbReference type="NCBI Taxonomy" id="2079793"/>
    <lineage>
        <taxon>Bacteria</taxon>
        <taxon>Bacillati</taxon>
        <taxon>Actinomycetota</taxon>
        <taxon>Actinomycetes</taxon>
        <taxon>Propionibacteriales</taxon>
        <taxon>Nocardioidaceae</taxon>
        <taxon>Aeromicrobium</taxon>
    </lineage>
</organism>
<dbReference type="OrthoDB" id="3788142at2"/>